<keyword evidence="4" id="KW-1185">Reference proteome</keyword>
<feature type="region of interest" description="Disordered" evidence="2">
    <location>
        <begin position="146"/>
        <end position="233"/>
    </location>
</feature>
<name>A0A166GTQ2_9AGAM</name>
<evidence type="ECO:0000256" key="1">
    <source>
        <dbReference type="SAM" id="Coils"/>
    </source>
</evidence>
<evidence type="ECO:0000313" key="3">
    <source>
        <dbReference type="EMBL" id="KZP18155.1"/>
    </source>
</evidence>
<protein>
    <submittedName>
        <fullName evidence="3">Uncharacterized protein</fullName>
    </submittedName>
</protein>
<dbReference type="AlphaFoldDB" id="A0A166GTQ2"/>
<feature type="coiled-coil region" evidence="1">
    <location>
        <begin position="22"/>
        <end position="56"/>
    </location>
</feature>
<gene>
    <name evidence="3" type="ORF">FIBSPDRAFT_1046381</name>
</gene>
<feature type="compositionally biased region" description="Polar residues" evidence="2">
    <location>
        <begin position="152"/>
        <end position="161"/>
    </location>
</feature>
<evidence type="ECO:0000313" key="4">
    <source>
        <dbReference type="Proteomes" id="UP000076532"/>
    </source>
</evidence>
<proteinExistence type="predicted"/>
<keyword evidence="1" id="KW-0175">Coiled coil</keyword>
<feature type="compositionally biased region" description="Basic and acidic residues" evidence="2">
    <location>
        <begin position="164"/>
        <end position="178"/>
    </location>
</feature>
<evidence type="ECO:0000256" key="2">
    <source>
        <dbReference type="SAM" id="MobiDB-lite"/>
    </source>
</evidence>
<organism evidence="3 4">
    <name type="scientific">Athelia psychrophila</name>
    <dbReference type="NCBI Taxonomy" id="1759441"/>
    <lineage>
        <taxon>Eukaryota</taxon>
        <taxon>Fungi</taxon>
        <taxon>Dikarya</taxon>
        <taxon>Basidiomycota</taxon>
        <taxon>Agaricomycotina</taxon>
        <taxon>Agaricomycetes</taxon>
        <taxon>Agaricomycetidae</taxon>
        <taxon>Atheliales</taxon>
        <taxon>Atheliaceae</taxon>
        <taxon>Athelia</taxon>
    </lineage>
</organism>
<dbReference type="Proteomes" id="UP000076532">
    <property type="component" value="Unassembled WGS sequence"/>
</dbReference>
<accession>A0A166GTQ2</accession>
<dbReference type="OrthoDB" id="10679184at2759"/>
<dbReference type="EMBL" id="KV417575">
    <property type="protein sequence ID" value="KZP18155.1"/>
    <property type="molecule type" value="Genomic_DNA"/>
</dbReference>
<sequence length="392" mass="44319">MEQLHEELRRWKTGHAIILEERDNLLEEKSKLRAMLSKMEEEHDEFRRKYTDLQLLDMHLSAPTSSRTAHEQDPDVIAPALVNPISSVMIKAKAQPSTQLESDSRVNTRRSATVLDGVIIPKSTRPHSKLVRDAATVNGHEDAIFSADLRQSEQPSKSSLLSKRVFDKSNADHLDTKSPQKKQKMHSPPAVKDEIDETPMYSGSLPSRFPSPSLSLDLVPRPPSSNDHKPIKKQEGDDVAMHVNITVRVGEQDSVSAVEAPLAPLNTPEDRPKELKIPPGKKKTIVPDIYPAEVRWLETQTEFKAPMGRAIKPVKWKLLAERLAQEATPASGLRPLHQDTIGLAWNAKIWRFDGQRDLPIFMADFSWTRWIRSEEGKAWRNKWAVHCADIPS</sequence>
<feature type="compositionally biased region" description="Low complexity" evidence="2">
    <location>
        <begin position="202"/>
        <end position="216"/>
    </location>
</feature>
<reference evidence="3 4" key="1">
    <citation type="journal article" date="2016" name="Mol. Biol. Evol.">
        <title>Comparative Genomics of Early-Diverging Mushroom-Forming Fungi Provides Insights into the Origins of Lignocellulose Decay Capabilities.</title>
        <authorList>
            <person name="Nagy L.G."/>
            <person name="Riley R."/>
            <person name="Tritt A."/>
            <person name="Adam C."/>
            <person name="Daum C."/>
            <person name="Floudas D."/>
            <person name="Sun H."/>
            <person name="Yadav J.S."/>
            <person name="Pangilinan J."/>
            <person name="Larsson K.H."/>
            <person name="Matsuura K."/>
            <person name="Barry K."/>
            <person name="Labutti K."/>
            <person name="Kuo R."/>
            <person name="Ohm R.A."/>
            <person name="Bhattacharya S.S."/>
            <person name="Shirouzu T."/>
            <person name="Yoshinaga Y."/>
            <person name="Martin F.M."/>
            <person name="Grigoriev I.V."/>
            <person name="Hibbett D.S."/>
        </authorList>
    </citation>
    <scope>NUCLEOTIDE SEQUENCE [LARGE SCALE GENOMIC DNA]</scope>
    <source>
        <strain evidence="3 4">CBS 109695</strain>
    </source>
</reference>